<sequence length="61" mass="6670">MTGKVTIEESTDKEDANEYEAEAEADADAQVPNHADKDVNESPRDLGDLEGRCSPNILNHN</sequence>
<evidence type="ECO:0000256" key="1">
    <source>
        <dbReference type="SAM" id="MobiDB-lite"/>
    </source>
</evidence>
<evidence type="ECO:0000313" key="2">
    <source>
        <dbReference type="EMBL" id="KAJ5603075.1"/>
    </source>
</evidence>
<protein>
    <submittedName>
        <fullName evidence="2">Uncharacterized protein</fullName>
    </submittedName>
</protein>
<reference evidence="2" key="2">
    <citation type="submission" date="2023-01" db="EMBL/GenBank/DDBJ databases">
        <authorList>
            <person name="Petersen C."/>
        </authorList>
    </citation>
    <scope>NUCLEOTIDE SEQUENCE</scope>
    <source>
        <strain evidence="2">IBT 12815</strain>
    </source>
</reference>
<keyword evidence="3" id="KW-1185">Reference proteome</keyword>
<dbReference type="EMBL" id="JAQJAE010000003">
    <property type="protein sequence ID" value="KAJ5603075.1"/>
    <property type="molecule type" value="Genomic_DNA"/>
</dbReference>
<name>A0AAD6E6Q8_9EURO</name>
<reference evidence="2" key="1">
    <citation type="journal article" date="2023" name="IMA Fungus">
        <title>Comparative genomic study of the Penicillium genus elucidates a diverse pangenome and 15 lateral gene transfer events.</title>
        <authorList>
            <person name="Petersen C."/>
            <person name="Sorensen T."/>
            <person name="Nielsen M.R."/>
            <person name="Sondergaard T.E."/>
            <person name="Sorensen J.L."/>
            <person name="Fitzpatrick D.A."/>
            <person name="Frisvad J.C."/>
            <person name="Nielsen K.L."/>
        </authorList>
    </citation>
    <scope>NUCLEOTIDE SEQUENCE</scope>
    <source>
        <strain evidence="2">IBT 12815</strain>
    </source>
</reference>
<dbReference type="AlphaFoldDB" id="A0AAD6E6Q8"/>
<comment type="caution">
    <text evidence="2">The sequence shown here is derived from an EMBL/GenBank/DDBJ whole genome shotgun (WGS) entry which is preliminary data.</text>
</comment>
<dbReference type="RefSeq" id="XP_056752873.1">
    <property type="nucleotide sequence ID" value="XM_056897088.1"/>
</dbReference>
<dbReference type="Proteomes" id="UP001213799">
    <property type="component" value="Unassembled WGS sequence"/>
</dbReference>
<feature type="region of interest" description="Disordered" evidence="1">
    <location>
        <begin position="1"/>
        <end position="61"/>
    </location>
</feature>
<gene>
    <name evidence="2" type="ORF">N7537_006031</name>
</gene>
<feature type="compositionally biased region" description="Basic and acidic residues" evidence="1">
    <location>
        <begin position="34"/>
        <end position="51"/>
    </location>
</feature>
<feature type="compositionally biased region" description="Acidic residues" evidence="1">
    <location>
        <begin position="9"/>
        <end position="27"/>
    </location>
</feature>
<dbReference type="GeneID" id="81587330"/>
<evidence type="ECO:0000313" key="3">
    <source>
        <dbReference type="Proteomes" id="UP001213799"/>
    </source>
</evidence>
<proteinExistence type="predicted"/>
<organism evidence="2 3">
    <name type="scientific">Penicillium hordei</name>
    <dbReference type="NCBI Taxonomy" id="40994"/>
    <lineage>
        <taxon>Eukaryota</taxon>
        <taxon>Fungi</taxon>
        <taxon>Dikarya</taxon>
        <taxon>Ascomycota</taxon>
        <taxon>Pezizomycotina</taxon>
        <taxon>Eurotiomycetes</taxon>
        <taxon>Eurotiomycetidae</taxon>
        <taxon>Eurotiales</taxon>
        <taxon>Aspergillaceae</taxon>
        <taxon>Penicillium</taxon>
    </lineage>
</organism>
<accession>A0AAD6E6Q8</accession>